<dbReference type="GO" id="GO:0004029">
    <property type="term" value="F:aldehyde dehydrogenase (NAD+) activity"/>
    <property type="evidence" value="ECO:0007669"/>
    <property type="project" value="TreeGrafter"/>
</dbReference>
<dbReference type="SUPFAM" id="SSF51735">
    <property type="entry name" value="NAD(P)-binding Rossmann-fold domains"/>
    <property type="match status" value="1"/>
</dbReference>
<dbReference type="GO" id="GO:0005737">
    <property type="term" value="C:cytoplasm"/>
    <property type="evidence" value="ECO:0007669"/>
    <property type="project" value="TreeGrafter"/>
</dbReference>
<dbReference type="InterPro" id="IPR036291">
    <property type="entry name" value="NAD(P)-bd_dom_sf"/>
</dbReference>
<organism evidence="2 3">
    <name type="scientific">Geomonas silvestris</name>
    <dbReference type="NCBI Taxonomy" id="2740184"/>
    <lineage>
        <taxon>Bacteria</taxon>
        <taxon>Pseudomonadati</taxon>
        <taxon>Thermodesulfobacteriota</taxon>
        <taxon>Desulfuromonadia</taxon>
        <taxon>Geobacterales</taxon>
        <taxon>Geobacteraceae</taxon>
        <taxon>Geomonas</taxon>
    </lineage>
</organism>
<accession>A0A6V8MJJ0</accession>
<dbReference type="PANTHER" id="PTHR48079:SF6">
    <property type="entry name" value="NAD(P)-BINDING DOMAIN-CONTAINING PROTEIN-RELATED"/>
    <property type="match status" value="1"/>
</dbReference>
<protein>
    <submittedName>
        <fullName evidence="2">3-beta hydroxysteroid dehydrogenase</fullName>
    </submittedName>
</protein>
<dbReference type="Gene3D" id="3.40.50.720">
    <property type="entry name" value="NAD(P)-binding Rossmann-like Domain"/>
    <property type="match status" value="1"/>
</dbReference>
<dbReference type="InterPro" id="IPR002225">
    <property type="entry name" value="3Beta_OHSteriod_DH/Estase"/>
</dbReference>
<dbReference type="EMBL" id="BLXX01000006">
    <property type="protein sequence ID" value="GFO59963.1"/>
    <property type="molecule type" value="Genomic_DNA"/>
</dbReference>
<dbReference type="InterPro" id="IPR051783">
    <property type="entry name" value="NAD(P)-dependent_oxidoreduct"/>
</dbReference>
<gene>
    <name evidence="2" type="primary">cdh</name>
    <name evidence="2" type="ORF">GMST_22880</name>
</gene>
<dbReference type="Pfam" id="PF01073">
    <property type="entry name" value="3Beta_HSD"/>
    <property type="match status" value="1"/>
</dbReference>
<name>A0A6V8MJJ0_9BACT</name>
<reference evidence="3" key="1">
    <citation type="submission" date="2020-06" db="EMBL/GenBank/DDBJ databases">
        <title>Draft genomic sequence of Geomonas sp. Red330.</title>
        <authorList>
            <person name="Itoh H."/>
            <person name="Zhenxing X."/>
            <person name="Ushijima N."/>
            <person name="Masuda Y."/>
            <person name="Shiratori Y."/>
            <person name="Senoo K."/>
        </authorList>
    </citation>
    <scope>NUCLEOTIDE SEQUENCE [LARGE SCALE GENOMIC DNA]</scope>
    <source>
        <strain evidence="3">Red330</strain>
    </source>
</reference>
<dbReference type="RefSeq" id="WP_183354788.1">
    <property type="nucleotide sequence ID" value="NZ_BLXX01000006.1"/>
</dbReference>
<feature type="domain" description="3-beta hydroxysteroid dehydrogenase/isomerase" evidence="1">
    <location>
        <begin position="4"/>
        <end position="250"/>
    </location>
</feature>
<evidence type="ECO:0000313" key="2">
    <source>
        <dbReference type="EMBL" id="GFO59963.1"/>
    </source>
</evidence>
<dbReference type="PANTHER" id="PTHR48079">
    <property type="entry name" value="PROTEIN YEEZ"/>
    <property type="match status" value="1"/>
</dbReference>
<evidence type="ECO:0000259" key="1">
    <source>
        <dbReference type="Pfam" id="PF01073"/>
    </source>
</evidence>
<dbReference type="AlphaFoldDB" id="A0A6V8MJJ0"/>
<sequence length="331" mass="35837">MRALVTGGGGFLGSAIVRQLRERGDEVRSFARGKYPHLSFLGVEQFPGDLANPAAVHEAAEGCDVVFHVAAKAGIWGDYKEFYRANVLGTQNVVEACRSLKIKRLIYTSSPSVVFDGSDIEGGTEKLRYPASYEAHYPHTKAIAEQLVLEANSSFLATVALRPHLIWGPGDNHLVPRIVAKGKAGKLRRIGKRPCLVDTVYVDNAAQAHLNAADRLEPGSPIAGKAYFISNGEPVPLWEMVNRILDAAGVAPVTGSIPPALAHAIGTFCEVAWKTLRLSGEPPMTRFVASELSTAHWFDISAAREELGYQPRISIEEGLKLLKASFRSEGP</sequence>
<keyword evidence="3" id="KW-1185">Reference proteome</keyword>
<dbReference type="Proteomes" id="UP000556026">
    <property type="component" value="Unassembled WGS sequence"/>
</dbReference>
<dbReference type="GO" id="GO:0016616">
    <property type="term" value="F:oxidoreductase activity, acting on the CH-OH group of donors, NAD or NADP as acceptor"/>
    <property type="evidence" value="ECO:0007669"/>
    <property type="project" value="InterPro"/>
</dbReference>
<proteinExistence type="predicted"/>
<comment type="caution">
    <text evidence="2">The sequence shown here is derived from an EMBL/GenBank/DDBJ whole genome shotgun (WGS) entry which is preliminary data.</text>
</comment>
<dbReference type="GO" id="GO:0006694">
    <property type="term" value="P:steroid biosynthetic process"/>
    <property type="evidence" value="ECO:0007669"/>
    <property type="project" value="InterPro"/>
</dbReference>
<evidence type="ECO:0000313" key="3">
    <source>
        <dbReference type="Proteomes" id="UP000556026"/>
    </source>
</evidence>